<keyword evidence="2" id="KW-1185">Reference proteome</keyword>
<comment type="caution">
    <text evidence="1">The sequence shown here is derived from an EMBL/GenBank/DDBJ whole genome shotgun (WGS) entry which is preliminary data.</text>
</comment>
<accession>A0ACA9P3K0</accession>
<evidence type="ECO:0000313" key="2">
    <source>
        <dbReference type="Proteomes" id="UP000789702"/>
    </source>
</evidence>
<sequence>DNFDKWARRKEYRGYIHIPSFNVKCDTKGYLVTANPRDSDYRNKKNLTKNPEQYDDAKCNPYGVYMTVCCNHQVSVTVHRTIFPQTSLYINSKRVSKQAQTELGKFIFSRGKSTKKLKIPNRNLTIANIITFLKKNKKDLVKLLLANEHGNLALYGQDLTWNGKV</sequence>
<proteinExistence type="predicted"/>
<reference evidence="1" key="1">
    <citation type="submission" date="2021-06" db="EMBL/GenBank/DDBJ databases">
        <authorList>
            <person name="Kallberg Y."/>
            <person name="Tangrot J."/>
            <person name="Rosling A."/>
        </authorList>
    </citation>
    <scope>NUCLEOTIDE SEQUENCE</scope>
    <source>
        <strain evidence="1">IL203A</strain>
    </source>
</reference>
<organism evidence="1 2">
    <name type="scientific">Dentiscutata heterogama</name>
    <dbReference type="NCBI Taxonomy" id="1316150"/>
    <lineage>
        <taxon>Eukaryota</taxon>
        <taxon>Fungi</taxon>
        <taxon>Fungi incertae sedis</taxon>
        <taxon>Mucoromycota</taxon>
        <taxon>Glomeromycotina</taxon>
        <taxon>Glomeromycetes</taxon>
        <taxon>Diversisporales</taxon>
        <taxon>Gigasporaceae</taxon>
        <taxon>Dentiscutata</taxon>
    </lineage>
</organism>
<evidence type="ECO:0000313" key="1">
    <source>
        <dbReference type="EMBL" id="CAG8690420.1"/>
    </source>
</evidence>
<dbReference type="Proteomes" id="UP000789702">
    <property type="component" value="Unassembled WGS sequence"/>
</dbReference>
<protein>
    <submittedName>
        <fullName evidence="1">10219_t:CDS:1</fullName>
    </submittedName>
</protein>
<feature type="non-terminal residue" evidence="1">
    <location>
        <position position="1"/>
    </location>
</feature>
<name>A0ACA9P3K0_9GLOM</name>
<dbReference type="EMBL" id="CAJVPU010023917">
    <property type="protein sequence ID" value="CAG8690420.1"/>
    <property type="molecule type" value="Genomic_DNA"/>
</dbReference>
<gene>
    <name evidence="1" type="ORF">DHETER_LOCUS11224</name>
</gene>